<dbReference type="PANTHER" id="PTHR34131:SF3">
    <property type="entry name" value="(RAP ANNOTATION RELEASE2) GALACTOSE-BINDING LIKE DOMAIN CONTAINING PROTEIN"/>
    <property type="match status" value="1"/>
</dbReference>
<organism evidence="1">
    <name type="scientific">Prasinoderma singulare</name>
    <dbReference type="NCBI Taxonomy" id="676789"/>
    <lineage>
        <taxon>Eukaryota</taxon>
        <taxon>Viridiplantae</taxon>
        <taxon>Prasinodermophyta</taxon>
        <taxon>Prasinodermophyceae</taxon>
        <taxon>Prasinodermales</taxon>
        <taxon>Prasinodermaceae</taxon>
        <taxon>Prasinoderma</taxon>
    </lineage>
</organism>
<gene>
    <name evidence="1" type="ORF">PSIN1315_LOCUS13262</name>
</gene>
<dbReference type="EMBL" id="HBHY01020731">
    <property type="protein sequence ID" value="CAE0151444.1"/>
    <property type="molecule type" value="Transcribed_RNA"/>
</dbReference>
<proteinExistence type="predicted"/>
<sequence length="200" mass="21857">MRAEKSLVRPLVERERPLAEYMALPASQYSVLDAQRVERLGDDTFRCFVGAFGFLGVRVEPVLTLQVATGARGCTISLLSTELQGSSLIVAQNDKFDARMRNEVSYNEGEAAGEKLITSSVSLEVDVQVPWAFRLLPTKALSASGSGVLQAMLNIMVPSFVRQLEGDYCAWAAGDDSRKALGDLTLDDAQLQQEAEKLRV</sequence>
<accession>A0A7S3C1G7</accession>
<name>A0A7S3C1G7_9VIRI</name>
<dbReference type="InterPro" id="IPR018971">
    <property type="entry name" value="DUF1997"/>
</dbReference>
<evidence type="ECO:0000313" key="1">
    <source>
        <dbReference type="EMBL" id="CAE0151444.1"/>
    </source>
</evidence>
<evidence type="ECO:0008006" key="2">
    <source>
        <dbReference type="Google" id="ProtNLM"/>
    </source>
</evidence>
<protein>
    <recommendedName>
        <fullName evidence="2">DUF1997 domain-containing protein</fullName>
    </recommendedName>
</protein>
<dbReference type="PANTHER" id="PTHR34131">
    <property type="entry name" value="(RAP ANNOTATION RELEASE2) GALACTOSE-BINDING LIKE DOMAIN CONTAINING PROTEIN"/>
    <property type="match status" value="1"/>
</dbReference>
<reference evidence="1" key="1">
    <citation type="submission" date="2021-01" db="EMBL/GenBank/DDBJ databases">
        <authorList>
            <person name="Corre E."/>
            <person name="Pelletier E."/>
            <person name="Niang G."/>
            <person name="Scheremetjew M."/>
            <person name="Finn R."/>
            <person name="Kale V."/>
            <person name="Holt S."/>
            <person name="Cochrane G."/>
            <person name="Meng A."/>
            <person name="Brown T."/>
            <person name="Cohen L."/>
        </authorList>
    </citation>
    <scope>NUCLEOTIDE SEQUENCE</scope>
    <source>
        <strain evidence="1">RCC927</strain>
    </source>
</reference>
<dbReference type="Pfam" id="PF09366">
    <property type="entry name" value="DUF1997"/>
    <property type="match status" value="1"/>
</dbReference>
<dbReference type="AlphaFoldDB" id="A0A7S3C1G7"/>